<accession>A0A6J7ELX0</accession>
<name>A0A6J7ELX0_9ZZZZ</name>
<dbReference type="EMBL" id="CAFBLX010000027">
    <property type="protein sequence ID" value="CAB4881149.1"/>
    <property type="molecule type" value="Genomic_DNA"/>
</dbReference>
<proteinExistence type="predicted"/>
<reference evidence="1" key="1">
    <citation type="submission" date="2020-05" db="EMBL/GenBank/DDBJ databases">
        <authorList>
            <person name="Chiriac C."/>
            <person name="Salcher M."/>
            <person name="Ghai R."/>
            <person name="Kavagutti S V."/>
        </authorList>
    </citation>
    <scope>NUCLEOTIDE SEQUENCE</scope>
</reference>
<sequence>MVPKQFQYPPWGAGQRPIHAEYEPAQIGRMQPVGIFTRIDQLDHPMGVDVRGQRQLNDEPGALGILVESVHGIFDLLLTRGRRQPDLNRMQSHLGAVAMLRRDIGTATRIVAHQNRAQTGPNPLLGEPFDAVS</sequence>
<gene>
    <name evidence="1" type="ORF">UFOPK3472_00631</name>
</gene>
<protein>
    <submittedName>
        <fullName evidence="1">Unannotated protein</fullName>
    </submittedName>
</protein>
<organism evidence="1">
    <name type="scientific">freshwater metagenome</name>
    <dbReference type="NCBI Taxonomy" id="449393"/>
    <lineage>
        <taxon>unclassified sequences</taxon>
        <taxon>metagenomes</taxon>
        <taxon>ecological metagenomes</taxon>
    </lineage>
</organism>
<evidence type="ECO:0000313" key="1">
    <source>
        <dbReference type="EMBL" id="CAB4881149.1"/>
    </source>
</evidence>
<dbReference type="AlphaFoldDB" id="A0A6J7ELX0"/>